<reference evidence="1 2" key="1">
    <citation type="submission" date="2018-07" db="EMBL/GenBank/DDBJ databases">
        <title>Genomic Encyclopedia of Type Strains, Phase III (KMG-III): the genomes of soil and plant-associated and newly described type strains.</title>
        <authorList>
            <person name="Whitman W."/>
        </authorList>
    </citation>
    <scope>NUCLEOTIDE SEQUENCE [LARGE SCALE GENOMIC DNA]</scope>
    <source>
        <strain evidence="1 2">CECT 7506</strain>
    </source>
</reference>
<dbReference type="RefSeq" id="WP_181873657.1">
    <property type="nucleotide sequence ID" value="NZ_QPJD01000018.1"/>
</dbReference>
<proteinExistence type="predicted"/>
<evidence type="ECO:0000313" key="2">
    <source>
        <dbReference type="Proteomes" id="UP000252415"/>
    </source>
</evidence>
<evidence type="ECO:0000313" key="1">
    <source>
        <dbReference type="EMBL" id="RCW42207.1"/>
    </source>
</evidence>
<dbReference type="AlphaFoldDB" id="A0A368VNN6"/>
<protein>
    <submittedName>
        <fullName evidence="1">Uncharacterized protein</fullName>
    </submittedName>
</protein>
<dbReference type="EMBL" id="QPJD01000018">
    <property type="protein sequence ID" value="RCW42207.1"/>
    <property type="molecule type" value="Genomic_DNA"/>
</dbReference>
<comment type="caution">
    <text evidence="1">The sequence shown here is derived from an EMBL/GenBank/DDBJ whole genome shotgun (WGS) entry which is preliminary data.</text>
</comment>
<organism evidence="1 2">
    <name type="scientific">Paenibacillus prosopidis</name>
    <dbReference type="NCBI Taxonomy" id="630520"/>
    <lineage>
        <taxon>Bacteria</taxon>
        <taxon>Bacillati</taxon>
        <taxon>Bacillota</taxon>
        <taxon>Bacilli</taxon>
        <taxon>Bacillales</taxon>
        <taxon>Paenibacillaceae</taxon>
        <taxon>Paenibacillus</taxon>
    </lineage>
</organism>
<sequence>MNSIAKPVRKKATINMIAVPTIIRAGDASTLSGQVRVKGRPAAGIVVIFSVDPSLGA</sequence>
<keyword evidence="2" id="KW-1185">Reference proteome</keyword>
<name>A0A368VNN6_9BACL</name>
<accession>A0A368VNN6</accession>
<dbReference type="Proteomes" id="UP000252415">
    <property type="component" value="Unassembled WGS sequence"/>
</dbReference>
<gene>
    <name evidence="1" type="ORF">DFP97_11836</name>
</gene>